<sequence length="1511" mass="161215">MFDIYSVGDIAYLKVVMLGLSHMYDTNMPYTLGKIGLMISLLFIFAKSIWAPGKIEFKEFFMSLFFIYFLFCHTVTVNLFSSNQSDVTPIPNIPIGLALSASLTTRMGYELATTLRDFYQTAVLPGEYTSSSITAMLDDDPNSKRYSIVGNGLAPLIALVKMNLDGDPSAESPYYKASSPHESPASRPDLQTSLTNYLKDCVTKDAYNGGRVQEANLTQARISNDAWKHLKVSYNGWTTSVNLVHGQGFKIVGCGEAYNLLTSTMKDTFDDPTKDYIESKSLQIDPNKADLQKATKMLTEDNVEVWKIKQNQMLKYMVGQAQIKSTYVSLPDRLAKQAEFNAMYNRKMSSGVQFSLWSEMAIPLMTYLEALIYLLGPIMPFAAAFGSKGIGMLGKYLLLLVWVNTWPVMQVGVNLYLQTYLNQMTNNNSNIGVFSWAGINTTFTDLQSFITMGSTLQTMVPALSLMIMYGSVHTAINLSNAAGSGAKADASNLTPKLATSADSGMSKSGGATNSYNVSTGGTTMTNDSVGTMLGAVTYSASSTGGKALTQSSATSQNKIASAQTALTDSWTEMKTAIAQRASGITQGRGASLDHSGATQARLAMTRALMKGGDFTAQEAADISSILAGDMGAEAQAKLAAELGIKTGGGKKDHGGNGSDKDNDENLDSYGKVAGGLALTGKLGAKAQTALKGAMSAAARYNESHSKGWAQEHSQTVSDTFKKVDQIGESVSQNKTQGTGDTIQKLQQLSKTFTDAKQMQDILQAQQNVASSLGSNITADLTSMGSSNSRADDNVINGTMFQHSSNKAALSTIAASGDSESFRRYQEANGGLNTKGDALSKQLSEWMNNSTDKNGNYSDIKDQIKTAGEYAAEFRASGIAGSEQGASLYDSRRAAMLFAQQKISGLQSILGNSYSSNQFGLNAIANVFEKSNADTGGGMQNYDVLASQFRQMAALGDTRATVDGKSEGAIGVSSSDITGQSNMGEVATNITKKDKEIEGAFNRAPTPSNFSEMASMYQRQQVEAQNASKQAFNDSKDPNAVKVDEQVTAAENNSKRIVDMVKPEQIMGQLNSDIAKDARRALTSAFNSIDNSYSDLKSGSPEDNANIAINKVSGAGGEISGVMIKSQQAANKDISNIVGNAAADGATSKDKSELVGLMQADKAAMKLADRLENSDNGRERQLAQNIHANHDRLQKELSDYSQTNGVKDAQNMADTLGVLPTNNDAVSRIFDGDASAVNTLQEQLNKQGIAAINNAVINSDTAPDEMKQTATKRGTGNLDTDSDRVEKALNATSGNNIIGDQKAYNMLMSASSGNPMSVSTASEKQDYINSRTSMGETLDYLKANNENGDNSSAIAKVDSFLQMNDRAMGLTPEGVSSMSATVPINEDADTMLPHSSSKSSQESSNAEFDIQPASTKFTPSENYGTATNGGNSLTISRSDLGSILAVENGSTVNIAGHDFTKVGGVDNGASGRIVNLVSSETNKNYTFGISDLSDRKQYNGLTIESKSGHGKF</sequence>
<reference evidence="4 5" key="1">
    <citation type="submission" date="2019-09" db="EMBL/GenBank/DDBJ databases">
        <title>Photobacterium damselae subsp. damselae CDC-2227-81, a human clinical isolate.</title>
        <authorList>
            <person name="Osorio C.R."/>
        </authorList>
    </citation>
    <scope>NUCLEOTIDE SEQUENCE [LARGE SCALE GENOMIC DNA]</scope>
    <source>
        <strain evidence="4 5">CDC-2227-81</strain>
    </source>
</reference>
<dbReference type="RefSeq" id="WP_106341086.1">
    <property type="nucleotide sequence ID" value="NZ_PVXI01000151.1"/>
</dbReference>
<accession>A0AAD3WTF5</accession>
<feature type="transmembrane region" description="Helical" evidence="2">
    <location>
        <begin position="60"/>
        <end position="80"/>
    </location>
</feature>
<feature type="transmembrane region" description="Helical" evidence="2">
    <location>
        <begin position="28"/>
        <end position="48"/>
    </location>
</feature>
<feature type="region of interest" description="Disordered" evidence="1">
    <location>
        <begin position="646"/>
        <end position="666"/>
    </location>
</feature>
<evidence type="ECO:0000256" key="2">
    <source>
        <dbReference type="SAM" id="Phobius"/>
    </source>
</evidence>
<dbReference type="Proteomes" id="UP000480943">
    <property type="component" value="Unassembled WGS sequence"/>
</dbReference>
<feature type="region of interest" description="Disordered" evidence="1">
    <location>
        <begin position="1387"/>
        <end position="1407"/>
    </location>
</feature>
<feature type="compositionally biased region" description="Low complexity" evidence="1">
    <location>
        <begin position="1394"/>
        <end position="1403"/>
    </location>
</feature>
<feature type="compositionally biased region" description="Basic and acidic residues" evidence="1">
    <location>
        <begin position="649"/>
        <end position="660"/>
    </location>
</feature>
<organism evidence="4 5">
    <name type="scientific">Photobacterium damselae subsp. damselae</name>
    <name type="common">Listonella damsela</name>
    <dbReference type="NCBI Taxonomy" id="85581"/>
    <lineage>
        <taxon>Bacteria</taxon>
        <taxon>Pseudomonadati</taxon>
        <taxon>Pseudomonadota</taxon>
        <taxon>Gammaproteobacteria</taxon>
        <taxon>Vibrionales</taxon>
        <taxon>Vibrionaceae</taxon>
        <taxon>Photobacterium</taxon>
    </lineage>
</organism>
<keyword evidence="2" id="KW-0472">Membrane</keyword>
<evidence type="ECO:0000313" key="4">
    <source>
        <dbReference type="EMBL" id="KAB1176639.1"/>
    </source>
</evidence>
<dbReference type="Pfam" id="PF07916">
    <property type="entry name" value="TraG_N"/>
    <property type="match status" value="1"/>
</dbReference>
<gene>
    <name evidence="4" type="ORF">F6450_18135</name>
</gene>
<dbReference type="InterPro" id="IPR012931">
    <property type="entry name" value="TraG_N_Proteobacteria"/>
</dbReference>
<feature type="domain" description="TraG N-terminal Proteobacteria" evidence="3">
    <location>
        <begin position="4"/>
        <end position="489"/>
    </location>
</feature>
<evidence type="ECO:0000259" key="3">
    <source>
        <dbReference type="Pfam" id="PF07916"/>
    </source>
</evidence>
<dbReference type="EMBL" id="VZUQ01000086">
    <property type="protein sequence ID" value="KAB1176639.1"/>
    <property type="molecule type" value="Genomic_DNA"/>
</dbReference>
<keyword evidence="2" id="KW-1133">Transmembrane helix</keyword>
<protein>
    <recommendedName>
        <fullName evidence="3">TraG N-terminal Proteobacteria domain-containing protein</fullName>
    </recommendedName>
</protein>
<proteinExistence type="predicted"/>
<keyword evidence="2" id="KW-0812">Transmembrane</keyword>
<evidence type="ECO:0000313" key="5">
    <source>
        <dbReference type="Proteomes" id="UP000480943"/>
    </source>
</evidence>
<comment type="caution">
    <text evidence="4">The sequence shown here is derived from an EMBL/GenBank/DDBJ whole genome shotgun (WGS) entry which is preliminary data.</text>
</comment>
<name>A0AAD3WTF5_PHODD</name>
<evidence type="ECO:0000256" key="1">
    <source>
        <dbReference type="SAM" id="MobiDB-lite"/>
    </source>
</evidence>